<feature type="domain" description="C-type lectin" evidence="2">
    <location>
        <begin position="32"/>
        <end position="144"/>
    </location>
</feature>
<protein>
    <submittedName>
        <fullName evidence="3">Low affinity immunoglobulin epsilon Fc receptor-like protein</fullName>
    </submittedName>
</protein>
<dbReference type="InterPro" id="IPR050111">
    <property type="entry name" value="C-type_lectin/snaclec_domain"/>
</dbReference>
<dbReference type="AlphaFoldDB" id="A0A443RV30"/>
<evidence type="ECO:0000259" key="2">
    <source>
        <dbReference type="PROSITE" id="PS50041"/>
    </source>
</evidence>
<evidence type="ECO:0000256" key="1">
    <source>
        <dbReference type="SAM" id="SignalP"/>
    </source>
</evidence>
<dbReference type="VEuPathDB" id="VectorBase:LDEU012817"/>
<dbReference type="SUPFAM" id="SSF56436">
    <property type="entry name" value="C-type lectin-like"/>
    <property type="match status" value="1"/>
</dbReference>
<gene>
    <name evidence="3" type="ORF">B4U80_14478</name>
</gene>
<feature type="chain" id="PRO_5018983847" evidence="1">
    <location>
        <begin position="25"/>
        <end position="171"/>
    </location>
</feature>
<dbReference type="InterPro" id="IPR016186">
    <property type="entry name" value="C-type_lectin-like/link_sf"/>
</dbReference>
<dbReference type="PANTHER" id="PTHR22803">
    <property type="entry name" value="MANNOSE, PHOSPHOLIPASE, LECTIN RECEPTOR RELATED"/>
    <property type="match status" value="1"/>
</dbReference>
<reference evidence="3 4" key="1">
    <citation type="journal article" date="2018" name="Gigascience">
        <title>Genomes of trombidid mites reveal novel predicted allergens and laterally-transferred genes associated with secondary metabolism.</title>
        <authorList>
            <person name="Dong X."/>
            <person name="Chaisiri K."/>
            <person name="Xia D."/>
            <person name="Armstrong S.D."/>
            <person name="Fang Y."/>
            <person name="Donnelly M.J."/>
            <person name="Kadowaki T."/>
            <person name="McGarry J.W."/>
            <person name="Darby A.C."/>
            <person name="Makepeace B.L."/>
        </authorList>
    </citation>
    <scope>NUCLEOTIDE SEQUENCE [LARGE SCALE GENOMIC DNA]</scope>
    <source>
        <strain evidence="3">UoL-UT</strain>
    </source>
</reference>
<organism evidence="3 4">
    <name type="scientific">Leptotrombidium deliense</name>
    <dbReference type="NCBI Taxonomy" id="299467"/>
    <lineage>
        <taxon>Eukaryota</taxon>
        <taxon>Metazoa</taxon>
        <taxon>Ecdysozoa</taxon>
        <taxon>Arthropoda</taxon>
        <taxon>Chelicerata</taxon>
        <taxon>Arachnida</taxon>
        <taxon>Acari</taxon>
        <taxon>Acariformes</taxon>
        <taxon>Trombidiformes</taxon>
        <taxon>Prostigmata</taxon>
        <taxon>Anystina</taxon>
        <taxon>Parasitengona</taxon>
        <taxon>Trombiculoidea</taxon>
        <taxon>Trombiculidae</taxon>
        <taxon>Leptotrombidium</taxon>
    </lineage>
</organism>
<dbReference type="EMBL" id="NCKV01028720">
    <property type="protein sequence ID" value="RWS19223.1"/>
    <property type="molecule type" value="Genomic_DNA"/>
</dbReference>
<dbReference type="Pfam" id="PF00059">
    <property type="entry name" value="Lectin_C"/>
    <property type="match status" value="1"/>
</dbReference>
<comment type="caution">
    <text evidence="3">The sequence shown here is derived from an EMBL/GenBank/DDBJ whole genome shotgun (WGS) entry which is preliminary data.</text>
</comment>
<evidence type="ECO:0000313" key="4">
    <source>
        <dbReference type="Proteomes" id="UP000288716"/>
    </source>
</evidence>
<name>A0A443RV30_9ACAR</name>
<dbReference type="PROSITE" id="PS50041">
    <property type="entry name" value="C_TYPE_LECTIN_2"/>
    <property type="match status" value="1"/>
</dbReference>
<feature type="signal peptide" evidence="1">
    <location>
        <begin position="1"/>
        <end position="24"/>
    </location>
</feature>
<accession>A0A443RV30</accession>
<dbReference type="OrthoDB" id="7357196at2759"/>
<evidence type="ECO:0000313" key="3">
    <source>
        <dbReference type="EMBL" id="RWS19223.1"/>
    </source>
</evidence>
<sequence length="171" mass="20014">MEIIQIKYALLYLLLFVSVYWGNACPDGWTSFKSKCYLKSDEKLTHKASLIYCQSLNGTLLSIQSAEENEFVKKFINLTTTNYYWLSAKKVATMSKEFYWIDGSSLNYSNWNKGEPNSLDQLNEICIDIDRYGTWNDYACSYTRMQFECASLLNQQKPENKQLWIKNCIFS</sequence>
<feature type="non-terminal residue" evidence="3">
    <location>
        <position position="171"/>
    </location>
</feature>
<keyword evidence="4" id="KW-1185">Reference proteome</keyword>
<dbReference type="InterPro" id="IPR001304">
    <property type="entry name" value="C-type_lectin-like"/>
</dbReference>
<dbReference type="SMART" id="SM00034">
    <property type="entry name" value="CLECT"/>
    <property type="match status" value="1"/>
</dbReference>
<keyword evidence="3" id="KW-0675">Receptor</keyword>
<dbReference type="InterPro" id="IPR016187">
    <property type="entry name" value="CTDL_fold"/>
</dbReference>
<keyword evidence="1" id="KW-0732">Signal</keyword>
<proteinExistence type="predicted"/>
<dbReference type="STRING" id="299467.A0A443RV30"/>
<dbReference type="Proteomes" id="UP000288716">
    <property type="component" value="Unassembled WGS sequence"/>
</dbReference>
<dbReference type="CDD" id="cd00037">
    <property type="entry name" value="CLECT"/>
    <property type="match status" value="1"/>
</dbReference>
<dbReference type="Gene3D" id="3.10.100.10">
    <property type="entry name" value="Mannose-Binding Protein A, subunit A"/>
    <property type="match status" value="1"/>
</dbReference>